<keyword evidence="6" id="KW-0472">Membrane</keyword>
<dbReference type="Pfam" id="PF08205">
    <property type="entry name" value="C2-set_2"/>
    <property type="match status" value="1"/>
</dbReference>
<evidence type="ECO:0000313" key="11">
    <source>
        <dbReference type="Proteomes" id="UP000472274"/>
    </source>
</evidence>
<evidence type="ECO:0000256" key="7">
    <source>
        <dbReference type="ARBA" id="ARBA00023157"/>
    </source>
</evidence>
<evidence type="ECO:0000313" key="10">
    <source>
        <dbReference type="Ensembl" id="ENSTMTP00000023517.1"/>
    </source>
</evidence>
<dbReference type="InterPro" id="IPR036179">
    <property type="entry name" value="Ig-like_dom_sf"/>
</dbReference>
<comment type="subcellular location">
    <subcellularLocation>
        <location evidence="1">Membrane</location>
        <topology evidence="1">Single-pass type I membrane protein</topology>
    </subcellularLocation>
</comment>
<name>A0A674JU48_9SAUR</name>
<dbReference type="PANTHER" id="PTHR12035:SF125">
    <property type="entry name" value="SIALIC ACID-BINDING IG-LIKE LECTIN 5"/>
    <property type="match status" value="1"/>
</dbReference>
<dbReference type="GeneTree" id="ENSGT01150000286907"/>
<dbReference type="PROSITE" id="PS50835">
    <property type="entry name" value="IG_LIKE"/>
    <property type="match status" value="4"/>
</dbReference>
<dbReference type="GO" id="GO:0007155">
    <property type="term" value="P:cell adhesion"/>
    <property type="evidence" value="ECO:0007669"/>
    <property type="project" value="UniProtKB-KW"/>
</dbReference>
<dbReference type="PANTHER" id="PTHR12035">
    <property type="entry name" value="SIALIC ACID BINDING IMMUNOGLOBULIN-LIKE LECTIN"/>
    <property type="match status" value="1"/>
</dbReference>
<dbReference type="Ensembl" id="ENSTMTT00000021818.1">
    <property type="protein sequence ID" value="ENSTMTP00000021075.1"/>
    <property type="gene ID" value="ENSTMTG00000015280.1"/>
</dbReference>
<feature type="domain" description="Ig-like" evidence="9">
    <location>
        <begin position="368"/>
        <end position="439"/>
    </location>
</feature>
<keyword evidence="2" id="KW-0812">Transmembrane</keyword>
<evidence type="ECO:0000256" key="3">
    <source>
        <dbReference type="ARBA" id="ARBA00022734"/>
    </source>
</evidence>
<evidence type="ECO:0000256" key="1">
    <source>
        <dbReference type="ARBA" id="ARBA00004479"/>
    </source>
</evidence>
<dbReference type="GO" id="GO:0033691">
    <property type="term" value="F:sialic acid binding"/>
    <property type="evidence" value="ECO:0007669"/>
    <property type="project" value="TreeGrafter"/>
</dbReference>
<accession>A0A674JU48</accession>
<dbReference type="SUPFAM" id="SSF48726">
    <property type="entry name" value="Immunoglobulin"/>
    <property type="match status" value="4"/>
</dbReference>
<dbReference type="InterPro" id="IPR013783">
    <property type="entry name" value="Ig-like_fold"/>
</dbReference>
<dbReference type="GO" id="GO:0005886">
    <property type="term" value="C:plasma membrane"/>
    <property type="evidence" value="ECO:0007669"/>
    <property type="project" value="TreeGrafter"/>
</dbReference>
<dbReference type="Pfam" id="PF13927">
    <property type="entry name" value="Ig_3"/>
    <property type="match status" value="2"/>
</dbReference>
<dbReference type="InterPro" id="IPR013162">
    <property type="entry name" value="CD80_C2-set"/>
</dbReference>
<proteinExistence type="inferred from homology"/>
<feature type="domain" description="Ig-like" evidence="9">
    <location>
        <begin position="157"/>
        <end position="239"/>
    </location>
</feature>
<dbReference type="InterPro" id="IPR003599">
    <property type="entry name" value="Ig_sub"/>
</dbReference>
<feature type="domain" description="Ig-like" evidence="9">
    <location>
        <begin position="26"/>
        <end position="140"/>
    </location>
</feature>
<evidence type="ECO:0000256" key="5">
    <source>
        <dbReference type="ARBA" id="ARBA00022989"/>
    </source>
</evidence>
<dbReference type="AlphaFoldDB" id="A0A674JU48"/>
<evidence type="ECO:0000256" key="6">
    <source>
        <dbReference type="ARBA" id="ARBA00023136"/>
    </source>
</evidence>
<dbReference type="InterPro" id="IPR013106">
    <property type="entry name" value="Ig_V-set"/>
</dbReference>
<dbReference type="Gene3D" id="2.60.40.10">
    <property type="entry name" value="Immunoglobulins"/>
    <property type="match status" value="4"/>
</dbReference>
<organism evidence="10 11">
    <name type="scientific">Terrapene triunguis</name>
    <name type="common">Three-toed box turtle</name>
    <dbReference type="NCBI Taxonomy" id="2587831"/>
    <lineage>
        <taxon>Eukaryota</taxon>
        <taxon>Metazoa</taxon>
        <taxon>Chordata</taxon>
        <taxon>Craniata</taxon>
        <taxon>Vertebrata</taxon>
        <taxon>Euteleostomi</taxon>
        <taxon>Archelosauria</taxon>
        <taxon>Testudinata</taxon>
        <taxon>Testudines</taxon>
        <taxon>Cryptodira</taxon>
        <taxon>Durocryptodira</taxon>
        <taxon>Testudinoidea</taxon>
        <taxon>Emydidae</taxon>
        <taxon>Terrapene</taxon>
    </lineage>
</organism>
<dbReference type="SMART" id="SM00408">
    <property type="entry name" value="IGc2"/>
    <property type="match status" value="2"/>
</dbReference>
<evidence type="ECO:0000256" key="8">
    <source>
        <dbReference type="ARBA" id="ARBA00038361"/>
    </source>
</evidence>
<reference evidence="10" key="1">
    <citation type="submission" date="2025-05" db="UniProtKB">
        <authorList>
            <consortium name="Ensembl"/>
        </authorList>
    </citation>
    <scope>IDENTIFICATION</scope>
</reference>
<evidence type="ECO:0000259" key="9">
    <source>
        <dbReference type="PROSITE" id="PS50835"/>
    </source>
</evidence>
<feature type="domain" description="Ig-like" evidence="9">
    <location>
        <begin position="247"/>
        <end position="338"/>
    </location>
</feature>
<keyword evidence="7" id="KW-1015">Disulfide bond</keyword>
<keyword evidence="3" id="KW-0430">Lectin</keyword>
<dbReference type="Pfam" id="PF07686">
    <property type="entry name" value="V-set"/>
    <property type="match status" value="1"/>
</dbReference>
<keyword evidence="11" id="KW-1185">Reference proteome</keyword>
<dbReference type="InterPro" id="IPR003598">
    <property type="entry name" value="Ig_sub2"/>
</dbReference>
<comment type="similarity">
    <text evidence="8">Belongs to the immunoglobulin superfamily. SIGLEC (sialic acid binding Ig-like lectin) family.</text>
</comment>
<protein>
    <recommendedName>
        <fullName evidence="9">Ig-like domain-containing protein</fullName>
    </recommendedName>
</protein>
<sequence>MEVGLCSLWVPVQSLSVPAGSLSQLPGFTLTVPQSVSVQVGLCVLVPCTFTYPASYDTDNPRAQLYRYWYKDPADVGQNTPVASSDSNRGVSQETQGRFRLAENPAHGDCSLQISDAQQTDAGRYFLRVEKGKLKYSPVSLSDSFPSPHVSGLTEEPEIQISPAQRVPGMLLAGEPVTVTCTAPGRCSGTPPRVTWTGPFSDTARDVSVQLANSTWAHSSMLSFTPSPGDHGQELDCSVIYGPAQGPSTSRTIRLHVGSEGDVVSLEIQEGDSLNLSCEASSRPEATLSWAKGNESLSSRQGGDGHLELPNLSRGDAGEYRCWAKNSYGLASRALNVDMQCKELGGARPQGGASVEGLFQGISRGWGEGDSLRFLCSVASNPPAALGWVRRAVEGTHPVGENQLRLELPNVTAEDGGLYGCWAQNKESSAQGTFQLLVECKWNSPRPGTGLNSSCQRQRPSVSCSCSLRSHPPPRLQWQVDGEPLAGNVSRGALQVSSWAQGDEAVSTLS</sequence>
<dbReference type="CDD" id="cd00096">
    <property type="entry name" value="Ig"/>
    <property type="match status" value="1"/>
</dbReference>
<evidence type="ECO:0000256" key="4">
    <source>
        <dbReference type="ARBA" id="ARBA00022889"/>
    </source>
</evidence>
<dbReference type="Proteomes" id="UP000472274">
    <property type="component" value="Unplaced"/>
</dbReference>
<dbReference type="InterPro" id="IPR007110">
    <property type="entry name" value="Ig-like_dom"/>
</dbReference>
<keyword evidence="4" id="KW-0130">Cell adhesion</keyword>
<evidence type="ECO:0000256" key="2">
    <source>
        <dbReference type="ARBA" id="ARBA00022692"/>
    </source>
</evidence>
<dbReference type="Ensembl" id="ENSTMTT00000024347.1">
    <property type="protein sequence ID" value="ENSTMTP00000023517.1"/>
    <property type="gene ID" value="ENSTMTG00000017034.1"/>
</dbReference>
<keyword evidence="5" id="KW-1133">Transmembrane helix</keyword>
<dbReference type="GO" id="GO:0030246">
    <property type="term" value="F:carbohydrate binding"/>
    <property type="evidence" value="ECO:0007669"/>
    <property type="project" value="UniProtKB-KW"/>
</dbReference>
<dbReference type="SMART" id="SM00409">
    <property type="entry name" value="IG"/>
    <property type="match status" value="4"/>
</dbReference>
<dbReference type="InterPro" id="IPR051036">
    <property type="entry name" value="SIGLEC"/>
</dbReference>